<comment type="caution">
    <text evidence="1">The sequence shown here is derived from an EMBL/GenBank/DDBJ whole genome shotgun (WGS) entry which is preliminary data.</text>
</comment>
<keyword evidence="2" id="KW-1185">Reference proteome</keyword>
<dbReference type="OrthoDB" id="2245448at2759"/>
<evidence type="ECO:0000313" key="1">
    <source>
        <dbReference type="EMBL" id="KAG2237063.1"/>
    </source>
</evidence>
<sequence>MKALIFRLPKSLLNITVKNEGMKEMFEQGAFDNERTFSVKISTPKKLWSDESEEGGTPPFISEWYEKQLEALTVYKNRSKYALNYTQEFIPNEILQNFPRLRTTQYRTVIYETPFGKDTTNNTNILTDVERLKDLLMHSIIQSQQYNWILITEVRVVYRKNKEINVDPSNKYPNTLVVTKENICSSERAWYELRFEYKKFEVIATGGYYNQDDSNDFGTFVGTAAPDHMARDTQFILLSPVIPAKTTSKPKNFKKVNKSNKWRFKSVLFSEK</sequence>
<organism evidence="1 2">
    <name type="scientific">Thamnidium elegans</name>
    <dbReference type="NCBI Taxonomy" id="101142"/>
    <lineage>
        <taxon>Eukaryota</taxon>
        <taxon>Fungi</taxon>
        <taxon>Fungi incertae sedis</taxon>
        <taxon>Mucoromycota</taxon>
        <taxon>Mucoromycotina</taxon>
        <taxon>Mucoromycetes</taxon>
        <taxon>Mucorales</taxon>
        <taxon>Mucorineae</taxon>
        <taxon>Mucoraceae</taxon>
        <taxon>Thamnidium</taxon>
    </lineage>
</organism>
<protein>
    <submittedName>
        <fullName evidence="1">Uncharacterized protein</fullName>
    </submittedName>
</protein>
<reference evidence="1" key="1">
    <citation type="submission" date="2021-01" db="EMBL/GenBank/DDBJ databases">
        <title>Metabolic potential, ecology and presence of endohyphal bacteria is reflected in genomic diversity of Mucoromycotina.</title>
        <authorList>
            <person name="Muszewska A."/>
            <person name="Okrasinska A."/>
            <person name="Steczkiewicz K."/>
            <person name="Drgas O."/>
            <person name="Orlowska M."/>
            <person name="Perlinska-Lenart U."/>
            <person name="Aleksandrzak-Piekarczyk T."/>
            <person name="Szatraj K."/>
            <person name="Zielenkiewicz U."/>
            <person name="Pilsyk S."/>
            <person name="Malc E."/>
            <person name="Mieczkowski P."/>
            <person name="Kruszewska J.S."/>
            <person name="Biernat P."/>
            <person name="Pawlowska J."/>
        </authorList>
    </citation>
    <scope>NUCLEOTIDE SEQUENCE</scope>
    <source>
        <strain evidence="1">WA0000018081</strain>
    </source>
</reference>
<accession>A0A8H7SZ28</accession>
<proteinExistence type="predicted"/>
<name>A0A8H7SZ28_9FUNG</name>
<dbReference type="AlphaFoldDB" id="A0A8H7SZ28"/>
<dbReference type="Proteomes" id="UP000613177">
    <property type="component" value="Unassembled WGS sequence"/>
</dbReference>
<dbReference type="EMBL" id="JAEPRE010000010">
    <property type="protein sequence ID" value="KAG2237063.1"/>
    <property type="molecule type" value="Genomic_DNA"/>
</dbReference>
<evidence type="ECO:0000313" key="2">
    <source>
        <dbReference type="Proteomes" id="UP000613177"/>
    </source>
</evidence>
<gene>
    <name evidence="1" type="ORF">INT48_001831</name>
</gene>